<dbReference type="PANTHER" id="PTHR11954:SF6">
    <property type="entry name" value="MACROPHAGE MIGRATION INHIBITORY FACTOR"/>
    <property type="match status" value="1"/>
</dbReference>
<dbReference type="Proteomes" id="UP001159364">
    <property type="component" value="Linkage Group LG04"/>
</dbReference>
<comment type="catalytic activity">
    <reaction evidence="7">
        <text>L-dopachrome = 5,6-dihydroxyindole-2-carboxylate</text>
        <dbReference type="Rhea" id="RHEA:13041"/>
        <dbReference type="ChEBI" id="CHEBI:16875"/>
        <dbReference type="ChEBI" id="CHEBI:57509"/>
        <dbReference type="EC" id="5.3.3.12"/>
    </reaction>
</comment>
<dbReference type="EC" id="5.3.3.12" evidence="8"/>
<dbReference type="GO" id="GO:0050178">
    <property type="term" value="F:phenylpyruvate tautomerase activity"/>
    <property type="evidence" value="ECO:0007669"/>
    <property type="project" value="UniProtKB-EC"/>
</dbReference>
<evidence type="ECO:0000256" key="12">
    <source>
        <dbReference type="ARBA" id="ARBA00042730"/>
    </source>
</evidence>
<evidence type="ECO:0000256" key="2">
    <source>
        <dbReference type="ARBA" id="ARBA00005851"/>
    </source>
</evidence>
<comment type="subcellular location">
    <subcellularLocation>
        <location evidence="1">Secreted</location>
    </subcellularLocation>
</comment>
<sequence>MNVPMDAMTTSDILKDATKVVAKIIGKPECLSECPFHLRYGNTLGLSVNGKLSSTIAEILQTKMSIESFCFYIKFYDAQQNGSGFWTYSKEEYFWMFCRGLLQGILVDC</sequence>
<evidence type="ECO:0000256" key="6">
    <source>
        <dbReference type="ARBA" id="ARBA00036735"/>
    </source>
</evidence>
<dbReference type="EC" id="5.3.2.1" evidence="9"/>
<comment type="similarity">
    <text evidence="2">Belongs to the MIF family.</text>
</comment>
<evidence type="ECO:0000256" key="7">
    <source>
        <dbReference type="ARBA" id="ARBA00036823"/>
    </source>
</evidence>
<name>A0AAV8TPU7_9ROSI</name>
<organism evidence="13 14">
    <name type="scientific">Erythroxylum novogranatense</name>
    <dbReference type="NCBI Taxonomy" id="1862640"/>
    <lineage>
        <taxon>Eukaryota</taxon>
        <taxon>Viridiplantae</taxon>
        <taxon>Streptophyta</taxon>
        <taxon>Embryophyta</taxon>
        <taxon>Tracheophyta</taxon>
        <taxon>Spermatophyta</taxon>
        <taxon>Magnoliopsida</taxon>
        <taxon>eudicotyledons</taxon>
        <taxon>Gunneridae</taxon>
        <taxon>Pentapetalae</taxon>
        <taxon>rosids</taxon>
        <taxon>fabids</taxon>
        <taxon>Malpighiales</taxon>
        <taxon>Erythroxylaceae</taxon>
        <taxon>Erythroxylum</taxon>
    </lineage>
</organism>
<dbReference type="GO" id="GO:0004167">
    <property type="term" value="F:dopachrome isomerase activity"/>
    <property type="evidence" value="ECO:0007669"/>
    <property type="project" value="UniProtKB-EC"/>
</dbReference>
<evidence type="ECO:0000256" key="3">
    <source>
        <dbReference type="ARBA" id="ARBA00022514"/>
    </source>
</evidence>
<evidence type="ECO:0000256" key="5">
    <source>
        <dbReference type="ARBA" id="ARBA00023235"/>
    </source>
</evidence>
<evidence type="ECO:0000256" key="8">
    <source>
        <dbReference type="ARBA" id="ARBA00038932"/>
    </source>
</evidence>
<dbReference type="AlphaFoldDB" id="A0AAV8TPU7"/>
<keyword evidence="3" id="KW-0202">Cytokine</keyword>
<keyword evidence="5" id="KW-0413">Isomerase</keyword>
<proteinExistence type="inferred from homology"/>
<gene>
    <name evidence="13" type="ORF">K2173_020955</name>
</gene>
<evidence type="ECO:0000313" key="13">
    <source>
        <dbReference type="EMBL" id="KAJ8768015.1"/>
    </source>
</evidence>
<dbReference type="GO" id="GO:0005125">
    <property type="term" value="F:cytokine activity"/>
    <property type="evidence" value="ECO:0007669"/>
    <property type="project" value="UniProtKB-KW"/>
</dbReference>
<accession>A0AAV8TPU7</accession>
<protein>
    <recommendedName>
        <fullName evidence="12">L-dopachrome isomerase</fullName>
        <ecNumber evidence="9">5.3.2.1</ecNumber>
        <ecNumber evidence="8">5.3.3.12</ecNumber>
    </recommendedName>
    <alternativeName>
        <fullName evidence="10">L-dopachrome tautomerase</fullName>
    </alternativeName>
    <alternativeName>
        <fullName evidence="11">Phenylpyruvate tautomerase</fullName>
    </alternativeName>
</protein>
<dbReference type="PANTHER" id="PTHR11954">
    <property type="entry name" value="D-DOPACHROME DECARBOXYLASE"/>
    <property type="match status" value="1"/>
</dbReference>
<dbReference type="SUPFAM" id="SSF55331">
    <property type="entry name" value="Tautomerase/MIF"/>
    <property type="match status" value="1"/>
</dbReference>
<evidence type="ECO:0000313" key="14">
    <source>
        <dbReference type="Proteomes" id="UP001159364"/>
    </source>
</evidence>
<evidence type="ECO:0000256" key="1">
    <source>
        <dbReference type="ARBA" id="ARBA00004613"/>
    </source>
</evidence>
<dbReference type="InterPro" id="IPR014347">
    <property type="entry name" value="Tautomerase/MIF_sf"/>
</dbReference>
<evidence type="ECO:0000256" key="10">
    <source>
        <dbReference type="ARBA" id="ARBA00041631"/>
    </source>
</evidence>
<reference evidence="13 14" key="1">
    <citation type="submission" date="2021-09" db="EMBL/GenBank/DDBJ databases">
        <title>Genomic insights and catalytic innovation underlie evolution of tropane alkaloids biosynthesis.</title>
        <authorList>
            <person name="Wang Y.-J."/>
            <person name="Tian T."/>
            <person name="Huang J.-P."/>
            <person name="Huang S.-X."/>
        </authorList>
    </citation>
    <scope>NUCLEOTIDE SEQUENCE [LARGE SCALE GENOMIC DNA]</scope>
    <source>
        <strain evidence="13">KIB-2018</strain>
        <tissue evidence="13">Leaf</tissue>
    </source>
</reference>
<dbReference type="Gene3D" id="3.30.429.10">
    <property type="entry name" value="Macrophage Migration Inhibitory Factor"/>
    <property type="match status" value="1"/>
</dbReference>
<evidence type="ECO:0000256" key="4">
    <source>
        <dbReference type="ARBA" id="ARBA00022525"/>
    </source>
</evidence>
<dbReference type="GO" id="GO:0005615">
    <property type="term" value="C:extracellular space"/>
    <property type="evidence" value="ECO:0007669"/>
    <property type="project" value="UniProtKB-KW"/>
</dbReference>
<evidence type="ECO:0000256" key="11">
    <source>
        <dbReference type="ARBA" id="ARBA00041912"/>
    </source>
</evidence>
<dbReference type="EMBL" id="JAIWQS010000004">
    <property type="protein sequence ID" value="KAJ8768015.1"/>
    <property type="molecule type" value="Genomic_DNA"/>
</dbReference>
<keyword evidence="14" id="KW-1185">Reference proteome</keyword>
<comment type="catalytic activity">
    <reaction evidence="6">
        <text>3-phenylpyruvate = enol-phenylpyruvate</text>
        <dbReference type="Rhea" id="RHEA:17097"/>
        <dbReference type="ChEBI" id="CHEBI:16815"/>
        <dbReference type="ChEBI" id="CHEBI:18005"/>
        <dbReference type="EC" id="5.3.2.1"/>
    </reaction>
</comment>
<comment type="caution">
    <text evidence="13">The sequence shown here is derived from an EMBL/GenBank/DDBJ whole genome shotgun (WGS) entry which is preliminary data.</text>
</comment>
<dbReference type="InterPro" id="IPR001398">
    <property type="entry name" value="Macrophage_inhib_fac"/>
</dbReference>
<evidence type="ECO:0000256" key="9">
    <source>
        <dbReference type="ARBA" id="ARBA00039086"/>
    </source>
</evidence>
<keyword evidence="4" id="KW-0964">Secreted</keyword>